<evidence type="ECO:0000259" key="1">
    <source>
        <dbReference type="Pfam" id="PF13640"/>
    </source>
</evidence>
<dbReference type="Gene3D" id="2.60.120.620">
    <property type="entry name" value="q2cbj1_9rhob like domain"/>
    <property type="match status" value="1"/>
</dbReference>
<dbReference type="AlphaFoldDB" id="A0A7W4FDG6"/>
<gene>
    <name evidence="2" type="ORF">HLH33_05440</name>
</gene>
<protein>
    <submittedName>
        <fullName evidence="2">2OG-Fe(II) oxygenase</fullName>
    </submittedName>
</protein>
<feature type="domain" description="Prolyl 4-hydroxylase alpha subunit Fe(2+) 2OG dioxygenase" evidence="1">
    <location>
        <begin position="129"/>
        <end position="225"/>
    </location>
</feature>
<dbReference type="Proteomes" id="UP000550787">
    <property type="component" value="Unassembled WGS sequence"/>
</dbReference>
<dbReference type="EMBL" id="JABEQG010000006">
    <property type="protein sequence ID" value="MBB2155756.1"/>
    <property type="molecule type" value="Genomic_DNA"/>
</dbReference>
<proteinExistence type="predicted"/>
<dbReference type="RefSeq" id="WP_012226549.1">
    <property type="nucleotide sequence ID" value="NZ_JABEQG010000006.1"/>
</dbReference>
<organism evidence="2 3">
    <name type="scientific">Gluconacetobacter diazotrophicus</name>
    <name type="common">Acetobacter diazotrophicus</name>
    <dbReference type="NCBI Taxonomy" id="33996"/>
    <lineage>
        <taxon>Bacteria</taxon>
        <taxon>Pseudomonadati</taxon>
        <taxon>Pseudomonadota</taxon>
        <taxon>Alphaproteobacteria</taxon>
        <taxon>Acetobacterales</taxon>
        <taxon>Acetobacteraceae</taxon>
        <taxon>Gluconacetobacter</taxon>
    </lineage>
</organism>
<dbReference type="Pfam" id="PF13640">
    <property type="entry name" value="2OG-FeII_Oxy_3"/>
    <property type="match status" value="1"/>
</dbReference>
<sequence>MTQHATWPSPPLPAPFSVGDLTLAEPAEQMKARYLAAHPFPHLIIDNLFPAPWLRAVLDDYDTGAVRHWKSYNTALQKKKGTEPDSDLPPGIQRYFDFINSGPFLRLLTQLTGIEALLPDPTLYGGGLHVVSGSGHFDMHIDFQKHPTTNLSNRLAVLTYLNDGWDSTCGGSLELWTMRPARRAVTIIPHFGRTVLMEQSAIAAHGHPEQVRPGLERKAVIAYFYTNDAASGRNTTVYMPRPGQSASARLQTTLHNVLPPQGVRLLQKIRRAARRNSA</sequence>
<comment type="caution">
    <text evidence="2">The sequence shown here is derived from an EMBL/GenBank/DDBJ whole genome shotgun (WGS) entry which is preliminary data.</text>
</comment>
<evidence type="ECO:0000313" key="3">
    <source>
        <dbReference type="Proteomes" id="UP000550787"/>
    </source>
</evidence>
<name>A0A7W4FDG6_GLUDI</name>
<accession>A0A7W4FDG6</accession>
<reference evidence="2 3" key="1">
    <citation type="submission" date="2020-04" db="EMBL/GenBank/DDBJ databases">
        <title>Description of novel Gluconacetobacter.</title>
        <authorList>
            <person name="Sombolestani A."/>
        </authorList>
    </citation>
    <scope>NUCLEOTIDE SEQUENCE [LARGE SCALE GENOMIC DNA]</scope>
    <source>
        <strain evidence="2 3">LMG 7603</strain>
    </source>
</reference>
<dbReference type="InterPro" id="IPR044862">
    <property type="entry name" value="Pro_4_hyd_alph_FE2OG_OXY"/>
</dbReference>
<evidence type="ECO:0000313" key="2">
    <source>
        <dbReference type="EMBL" id="MBB2155756.1"/>
    </source>
</evidence>
<dbReference type="OMA" id="AYFYTAE"/>